<name>A0ABQ5ER34_9ASTR</name>
<feature type="region of interest" description="Disordered" evidence="1">
    <location>
        <begin position="85"/>
        <end position="105"/>
    </location>
</feature>
<evidence type="ECO:0000313" key="2">
    <source>
        <dbReference type="EMBL" id="GJT53304.1"/>
    </source>
</evidence>
<comment type="caution">
    <text evidence="2">The sequence shown here is derived from an EMBL/GenBank/DDBJ whole genome shotgun (WGS) entry which is preliminary data.</text>
</comment>
<reference evidence="2" key="1">
    <citation type="journal article" date="2022" name="Int. J. Mol. Sci.">
        <title>Draft Genome of Tanacetum Coccineum: Genomic Comparison of Closely Related Tanacetum-Family Plants.</title>
        <authorList>
            <person name="Yamashiro T."/>
            <person name="Shiraishi A."/>
            <person name="Nakayama K."/>
            <person name="Satake H."/>
        </authorList>
    </citation>
    <scope>NUCLEOTIDE SEQUENCE</scope>
</reference>
<organism evidence="2 3">
    <name type="scientific">Tanacetum coccineum</name>
    <dbReference type="NCBI Taxonomy" id="301880"/>
    <lineage>
        <taxon>Eukaryota</taxon>
        <taxon>Viridiplantae</taxon>
        <taxon>Streptophyta</taxon>
        <taxon>Embryophyta</taxon>
        <taxon>Tracheophyta</taxon>
        <taxon>Spermatophyta</taxon>
        <taxon>Magnoliopsida</taxon>
        <taxon>eudicotyledons</taxon>
        <taxon>Gunneridae</taxon>
        <taxon>Pentapetalae</taxon>
        <taxon>asterids</taxon>
        <taxon>campanulids</taxon>
        <taxon>Asterales</taxon>
        <taxon>Asteraceae</taxon>
        <taxon>Asteroideae</taxon>
        <taxon>Anthemideae</taxon>
        <taxon>Anthemidinae</taxon>
        <taxon>Tanacetum</taxon>
    </lineage>
</organism>
<evidence type="ECO:0000256" key="1">
    <source>
        <dbReference type="SAM" id="MobiDB-lite"/>
    </source>
</evidence>
<dbReference type="Proteomes" id="UP001151760">
    <property type="component" value="Unassembled WGS sequence"/>
</dbReference>
<protein>
    <submittedName>
        <fullName evidence="2">Uncharacterized protein</fullName>
    </submittedName>
</protein>
<keyword evidence="3" id="KW-1185">Reference proteome</keyword>
<reference evidence="2" key="2">
    <citation type="submission" date="2022-01" db="EMBL/GenBank/DDBJ databases">
        <authorList>
            <person name="Yamashiro T."/>
            <person name="Shiraishi A."/>
            <person name="Satake H."/>
            <person name="Nakayama K."/>
        </authorList>
    </citation>
    <scope>NUCLEOTIDE SEQUENCE</scope>
</reference>
<sequence length="105" mass="11916">MLPAEVKPQLPKPEIKVKEKILKAEVVEEHVEKTQHLQICEQHDNKASTLVLETTKEVGVLTSCEEVNEDAKTFEVDATIDGENSRASSFQVWENDRDKNEIESI</sequence>
<gene>
    <name evidence="2" type="ORF">Tco_0988358</name>
</gene>
<accession>A0ABQ5ER34</accession>
<feature type="compositionally biased region" description="Basic and acidic residues" evidence="1">
    <location>
        <begin position="94"/>
        <end position="105"/>
    </location>
</feature>
<dbReference type="EMBL" id="BQNB010016575">
    <property type="protein sequence ID" value="GJT53304.1"/>
    <property type="molecule type" value="Genomic_DNA"/>
</dbReference>
<evidence type="ECO:0000313" key="3">
    <source>
        <dbReference type="Proteomes" id="UP001151760"/>
    </source>
</evidence>
<proteinExistence type="predicted"/>